<evidence type="ECO:0000256" key="7">
    <source>
        <dbReference type="ARBA" id="ARBA00022527"/>
    </source>
</evidence>
<comment type="catalytic activity">
    <reaction evidence="21">
        <text>L-threonyl-[protein] + ATP = O-phospho-L-threonyl-[protein] + ADP + H(+)</text>
        <dbReference type="Rhea" id="RHEA:46608"/>
        <dbReference type="Rhea" id="RHEA-COMP:11060"/>
        <dbReference type="Rhea" id="RHEA-COMP:11605"/>
        <dbReference type="ChEBI" id="CHEBI:15378"/>
        <dbReference type="ChEBI" id="CHEBI:30013"/>
        <dbReference type="ChEBI" id="CHEBI:30616"/>
        <dbReference type="ChEBI" id="CHEBI:61977"/>
        <dbReference type="ChEBI" id="CHEBI:456216"/>
        <dbReference type="EC" id="2.7.11.1"/>
    </reaction>
</comment>
<dbReference type="GO" id="GO:0005886">
    <property type="term" value="C:plasma membrane"/>
    <property type="evidence" value="ECO:0007669"/>
    <property type="project" value="UniProtKB-SubCell"/>
</dbReference>
<dbReference type="Pfam" id="PF00560">
    <property type="entry name" value="LRR_1"/>
    <property type="match status" value="1"/>
</dbReference>
<organism evidence="27 28">
    <name type="scientific">Phtheirospermum japonicum</name>
    <dbReference type="NCBI Taxonomy" id="374723"/>
    <lineage>
        <taxon>Eukaryota</taxon>
        <taxon>Viridiplantae</taxon>
        <taxon>Streptophyta</taxon>
        <taxon>Embryophyta</taxon>
        <taxon>Tracheophyta</taxon>
        <taxon>Spermatophyta</taxon>
        <taxon>Magnoliopsida</taxon>
        <taxon>eudicotyledons</taxon>
        <taxon>Gunneridae</taxon>
        <taxon>Pentapetalae</taxon>
        <taxon>asterids</taxon>
        <taxon>lamiids</taxon>
        <taxon>Lamiales</taxon>
        <taxon>Orobanchaceae</taxon>
        <taxon>Orobanchaceae incertae sedis</taxon>
        <taxon>Phtheirospermum</taxon>
    </lineage>
</organism>
<dbReference type="FunFam" id="3.80.10.10:FF:000275">
    <property type="entry name" value="Leucine-rich repeat receptor-like protein kinase"/>
    <property type="match status" value="1"/>
</dbReference>
<keyword evidence="15 27" id="KW-0418">Kinase</keyword>
<evidence type="ECO:0000256" key="4">
    <source>
        <dbReference type="ARBA" id="ARBA00009592"/>
    </source>
</evidence>
<evidence type="ECO:0000256" key="12">
    <source>
        <dbReference type="ARBA" id="ARBA00022729"/>
    </source>
</evidence>
<accession>A0A830CCR1</accession>
<dbReference type="Gene3D" id="3.80.10.10">
    <property type="entry name" value="Ribonuclease Inhibitor"/>
    <property type="match status" value="2"/>
</dbReference>
<dbReference type="Gene3D" id="1.10.510.10">
    <property type="entry name" value="Transferase(Phosphotransferase) domain 1"/>
    <property type="match status" value="1"/>
</dbReference>
<keyword evidence="12 25" id="KW-0732">Signal</keyword>
<keyword evidence="28" id="KW-1185">Reference proteome</keyword>
<reference evidence="27" key="1">
    <citation type="submission" date="2020-07" db="EMBL/GenBank/DDBJ databases">
        <title>Ethylene signaling mediates host invasion by parasitic plants.</title>
        <authorList>
            <person name="Yoshida S."/>
        </authorList>
    </citation>
    <scope>NUCLEOTIDE SEQUENCE</scope>
    <source>
        <strain evidence="27">Okayama</strain>
    </source>
</reference>
<evidence type="ECO:0000256" key="21">
    <source>
        <dbReference type="ARBA" id="ARBA00047899"/>
    </source>
</evidence>
<evidence type="ECO:0000256" key="19">
    <source>
        <dbReference type="ARBA" id="ARBA00023170"/>
    </source>
</evidence>
<dbReference type="InterPro" id="IPR013210">
    <property type="entry name" value="LRR_N_plant-typ"/>
</dbReference>
<keyword evidence="11 24" id="KW-0812">Transmembrane</keyword>
<evidence type="ECO:0000256" key="13">
    <source>
        <dbReference type="ARBA" id="ARBA00022737"/>
    </source>
</evidence>
<evidence type="ECO:0000256" key="5">
    <source>
        <dbReference type="ARBA" id="ARBA00012513"/>
    </source>
</evidence>
<comment type="similarity">
    <text evidence="4">Belongs to the RLP family.</text>
</comment>
<dbReference type="Pfam" id="PF00069">
    <property type="entry name" value="Pkinase"/>
    <property type="match status" value="1"/>
</dbReference>
<dbReference type="FunFam" id="1.10.510.10:FF:000358">
    <property type="entry name" value="Putative leucine-rich repeat receptor-like serine/threonine-protein kinase"/>
    <property type="match status" value="1"/>
</dbReference>
<evidence type="ECO:0000256" key="14">
    <source>
        <dbReference type="ARBA" id="ARBA00022741"/>
    </source>
</evidence>
<dbReference type="SUPFAM" id="SSF56112">
    <property type="entry name" value="Protein kinase-like (PK-like)"/>
    <property type="match status" value="1"/>
</dbReference>
<dbReference type="InterPro" id="IPR011009">
    <property type="entry name" value="Kinase-like_dom_sf"/>
</dbReference>
<evidence type="ECO:0000256" key="18">
    <source>
        <dbReference type="ARBA" id="ARBA00023136"/>
    </source>
</evidence>
<proteinExistence type="inferred from homology"/>
<dbReference type="Gene3D" id="3.30.200.20">
    <property type="entry name" value="Phosphorylase Kinase, domain 1"/>
    <property type="match status" value="1"/>
</dbReference>
<dbReference type="InterPro" id="IPR051809">
    <property type="entry name" value="Plant_receptor-like_S/T_kinase"/>
</dbReference>
<dbReference type="InterPro" id="IPR032675">
    <property type="entry name" value="LRR_dom_sf"/>
</dbReference>
<comment type="caution">
    <text evidence="27">The sequence shown here is derived from an EMBL/GenBank/DDBJ whole genome shotgun (WGS) entry which is preliminary data.</text>
</comment>
<dbReference type="SUPFAM" id="SSF52058">
    <property type="entry name" value="L domain-like"/>
    <property type="match status" value="1"/>
</dbReference>
<evidence type="ECO:0000256" key="22">
    <source>
        <dbReference type="ARBA" id="ARBA00048679"/>
    </source>
</evidence>
<evidence type="ECO:0000256" key="11">
    <source>
        <dbReference type="ARBA" id="ARBA00022692"/>
    </source>
</evidence>
<evidence type="ECO:0000256" key="9">
    <source>
        <dbReference type="ARBA" id="ARBA00022614"/>
    </source>
</evidence>
<evidence type="ECO:0000259" key="26">
    <source>
        <dbReference type="PROSITE" id="PS50011"/>
    </source>
</evidence>
<keyword evidence="6" id="KW-1003">Cell membrane</keyword>
<keyword evidence="16 23" id="KW-0067">ATP-binding</keyword>
<dbReference type="GO" id="GO:0004674">
    <property type="term" value="F:protein serine/threonine kinase activity"/>
    <property type="evidence" value="ECO:0007669"/>
    <property type="project" value="UniProtKB-KW"/>
</dbReference>
<dbReference type="Proteomes" id="UP000653305">
    <property type="component" value="Unassembled WGS sequence"/>
</dbReference>
<evidence type="ECO:0000256" key="8">
    <source>
        <dbReference type="ARBA" id="ARBA00022553"/>
    </source>
</evidence>
<dbReference type="PANTHER" id="PTHR27008">
    <property type="entry name" value="OS04G0122200 PROTEIN"/>
    <property type="match status" value="1"/>
</dbReference>
<keyword evidence="17 24" id="KW-1133">Transmembrane helix</keyword>
<evidence type="ECO:0000256" key="2">
    <source>
        <dbReference type="ARBA" id="ARBA00004479"/>
    </source>
</evidence>
<evidence type="ECO:0000256" key="1">
    <source>
        <dbReference type="ARBA" id="ARBA00004162"/>
    </source>
</evidence>
<evidence type="ECO:0000256" key="3">
    <source>
        <dbReference type="ARBA" id="ARBA00008684"/>
    </source>
</evidence>
<dbReference type="FunFam" id="3.80.10.10:FF:000722">
    <property type="entry name" value="Leucine-rich repeat receptor-like protein kinase"/>
    <property type="match status" value="1"/>
</dbReference>
<evidence type="ECO:0000256" key="23">
    <source>
        <dbReference type="PROSITE-ProRule" id="PRU10141"/>
    </source>
</evidence>
<dbReference type="GO" id="GO:0005524">
    <property type="term" value="F:ATP binding"/>
    <property type="evidence" value="ECO:0007669"/>
    <property type="project" value="UniProtKB-UniRule"/>
</dbReference>
<keyword evidence="14 23" id="KW-0547">Nucleotide-binding</keyword>
<dbReference type="Pfam" id="PF13855">
    <property type="entry name" value="LRR_8"/>
    <property type="match status" value="2"/>
</dbReference>
<evidence type="ECO:0000256" key="17">
    <source>
        <dbReference type="ARBA" id="ARBA00022989"/>
    </source>
</evidence>
<keyword evidence="13" id="KW-0677">Repeat</keyword>
<name>A0A830CCR1_9LAMI</name>
<keyword evidence="7" id="KW-0723">Serine/threonine-protein kinase</keyword>
<dbReference type="PROSITE" id="PS00107">
    <property type="entry name" value="PROTEIN_KINASE_ATP"/>
    <property type="match status" value="1"/>
</dbReference>
<feature type="chain" id="PRO_5032608602" description="non-specific serine/threonine protein kinase" evidence="25">
    <location>
        <begin position="27"/>
        <end position="726"/>
    </location>
</feature>
<keyword evidence="19 27" id="KW-0675">Receptor</keyword>
<evidence type="ECO:0000313" key="28">
    <source>
        <dbReference type="Proteomes" id="UP000653305"/>
    </source>
</evidence>
<dbReference type="InterPro" id="IPR008271">
    <property type="entry name" value="Ser/Thr_kinase_AS"/>
</dbReference>
<dbReference type="AlphaFoldDB" id="A0A830CCR1"/>
<keyword evidence="9" id="KW-0433">Leucine-rich repeat</keyword>
<gene>
    <name evidence="27" type="ORF">PHJA_001625200</name>
</gene>
<dbReference type="InterPro" id="IPR001611">
    <property type="entry name" value="Leu-rich_rpt"/>
</dbReference>
<evidence type="ECO:0000256" key="6">
    <source>
        <dbReference type="ARBA" id="ARBA00022475"/>
    </source>
</evidence>
<comment type="similarity">
    <text evidence="3">Belongs to the protein kinase superfamily. Ser/Thr protein kinase family.</text>
</comment>
<evidence type="ECO:0000256" key="16">
    <source>
        <dbReference type="ARBA" id="ARBA00022840"/>
    </source>
</evidence>
<dbReference type="InterPro" id="IPR017441">
    <property type="entry name" value="Protein_kinase_ATP_BS"/>
</dbReference>
<feature type="domain" description="Protein kinase" evidence="26">
    <location>
        <begin position="416"/>
        <end position="712"/>
    </location>
</feature>
<keyword evidence="20" id="KW-0325">Glycoprotein</keyword>
<protein>
    <recommendedName>
        <fullName evidence="5">non-specific serine/threonine protein kinase</fullName>
        <ecNumber evidence="5">2.7.11.1</ecNumber>
    </recommendedName>
</protein>
<dbReference type="PRINTS" id="PR00019">
    <property type="entry name" value="LEURICHRPT"/>
</dbReference>
<keyword evidence="10" id="KW-0808">Transferase</keyword>
<feature type="signal peptide" evidence="25">
    <location>
        <begin position="1"/>
        <end position="26"/>
    </location>
</feature>
<dbReference type="OrthoDB" id="4062651at2759"/>
<dbReference type="SMART" id="SM00220">
    <property type="entry name" value="S_TKc"/>
    <property type="match status" value="1"/>
</dbReference>
<dbReference type="CDD" id="cd14066">
    <property type="entry name" value="STKc_IRAK"/>
    <property type="match status" value="1"/>
</dbReference>
<evidence type="ECO:0000256" key="20">
    <source>
        <dbReference type="ARBA" id="ARBA00023180"/>
    </source>
</evidence>
<dbReference type="EC" id="2.7.11.1" evidence="5"/>
<evidence type="ECO:0000256" key="15">
    <source>
        <dbReference type="ARBA" id="ARBA00022777"/>
    </source>
</evidence>
<keyword evidence="18 24" id="KW-0472">Membrane</keyword>
<evidence type="ECO:0000313" key="27">
    <source>
        <dbReference type="EMBL" id="GFP94808.1"/>
    </source>
</evidence>
<keyword evidence="8" id="KW-0597">Phosphoprotein</keyword>
<dbReference type="Pfam" id="PF08263">
    <property type="entry name" value="LRRNT_2"/>
    <property type="match status" value="1"/>
</dbReference>
<feature type="binding site" evidence="23">
    <location>
        <position position="444"/>
    </location>
    <ligand>
        <name>ATP</name>
        <dbReference type="ChEBI" id="CHEBI:30616"/>
    </ligand>
</feature>
<evidence type="ECO:0000256" key="10">
    <source>
        <dbReference type="ARBA" id="ARBA00022679"/>
    </source>
</evidence>
<evidence type="ECO:0000256" key="24">
    <source>
        <dbReference type="SAM" id="Phobius"/>
    </source>
</evidence>
<comment type="catalytic activity">
    <reaction evidence="22">
        <text>L-seryl-[protein] + ATP = O-phospho-L-seryl-[protein] + ADP + H(+)</text>
        <dbReference type="Rhea" id="RHEA:17989"/>
        <dbReference type="Rhea" id="RHEA-COMP:9863"/>
        <dbReference type="Rhea" id="RHEA-COMP:11604"/>
        <dbReference type="ChEBI" id="CHEBI:15378"/>
        <dbReference type="ChEBI" id="CHEBI:29999"/>
        <dbReference type="ChEBI" id="CHEBI:30616"/>
        <dbReference type="ChEBI" id="CHEBI:83421"/>
        <dbReference type="ChEBI" id="CHEBI:456216"/>
        <dbReference type="EC" id="2.7.11.1"/>
    </reaction>
</comment>
<feature type="transmembrane region" description="Helical" evidence="24">
    <location>
        <begin position="348"/>
        <end position="370"/>
    </location>
</feature>
<dbReference type="InterPro" id="IPR000719">
    <property type="entry name" value="Prot_kinase_dom"/>
</dbReference>
<dbReference type="EMBL" id="BMAC01000365">
    <property type="protein sequence ID" value="GFP94808.1"/>
    <property type="molecule type" value="Genomic_DNA"/>
</dbReference>
<dbReference type="PANTHER" id="PTHR27008:SF281">
    <property type="entry name" value="OS06G0186100 PROTEIN"/>
    <property type="match status" value="1"/>
</dbReference>
<dbReference type="PROSITE" id="PS00108">
    <property type="entry name" value="PROTEIN_KINASE_ST"/>
    <property type="match status" value="1"/>
</dbReference>
<comment type="subcellular location">
    <subcellularLocation>
        <location evidence="1">Cell membrane</location>
        <topology evidence="1">Single-pass membrane protein</topology>
    </subcellularLocation>
    <subcellularLocation>
        <location evidence="2">Membrane</location>
        <topology evidence="2">Single-pass type I membrane protein</topology>
    </subcellularLocation>
</comment>
<dbReference type="PROSITE" id="PS50011">
    <property type="entry name" value="PROTEIN_KINASE_DOM"/>
    <property type="match status" value="1"/>
</dbReference>
<evidence type="ECO:0000256" key="25">
    <source>
        <dbReference type="SAM" id="SignalP"/>
    </source>
</evidence>
<sequence>MGHFKFSKYNLLSLIIFFYALHSSNAAQILDDQISLLTFLSKITSDPKRALESWNSSNIPVCEWSGVTCDMNINRVIKLSLRYKYLSGTISPALFNLSQLTRLDLAGNFFQGCIPSEIGSLYHLRDLSLPSNLLEGKFPAELAYLHQLRYVNLASNKLVGEIPTPLLCNISSSLQFLDLSNNSLSGEIALGNQCELRELKNLLLWSNRLVGKVPLALSNYSKIEWFDLGSNFFTGELPSEILGSCVALEYLNLSRNGLEGSFPESIGELPYLKQLDVSFNRLTGEIPRSLQRSSTLKLMNFSYNNFLGNITNEGSFSSLTMSSFIGNDRLCGSINGLHKCQKKRSHHLLIAILLSLLITPIFCIVGYPLIWRTKLKRRLPVLISKNSLKNIEEDSREEQKYPRISRRQLIEATGGFSAESLIGSGRFGQVYKGVLRDDTRIAVKVLNSKGAGDVSWSFKRECQVLRRIRHRNLIRILTTCSRPDFKAIVLPLMTNGSLENHLYPSQELKDRLDLIQLVRICSDVAEGMAYLHHYAPVQVVHCDLKPSNILLDNNMSAFVTDFGIAKLVKGPDGSGFVDDSVLYQSTGGLLCGSVGYIAPEYGMGRNASTQGDVYSFGVLLLEIVTGKRPTDVLFGEGSNMHEWVKSQYPNKFAPIIEDAIVRGAQVPYDREIWGSIILELIELGLICTQYNPANRPTMLDVAHEISLLKQYLCTSSNAVTEQTLKA</sequence>